<keyword evidence="9" id="KW-1185">Reference proteome</keyword>
<dbReference type="Gene3D" id="2.120.10.80">
    <property type="entry name" value="Kelch-type beta propeller"/>
    <property type="match status" value="1"/>
</dbReference>
<feature type="region of interest" description="Disordered" evidence="5">
    <location>
        <begin position="596"/>
        <end position="673"/>
    </location>
</feature>
<feature type="compositionally biased region" description="Low complexity" evidence="5">
    <location>
        <begin position="872"/>
        <end position="887"/>
    </location>
</feature>
<dbReference type="OrthoDB" id="205993at2759"/>
<protein>
    <submittedName>
        <fullName evidence="8">Uncharacterized protein</fullName>
    </submittedName>
</protein>
<feature type="chain" id="PRO_5017613539" evidence="7">
    <location>
        <begin position="25"/>
        <end position="1116"/>
    </location>
</feature>
<reference evidence="8 9" key="1">
    <citation type="submission" date="2018-05" db="EMBL/GenBank/DDBJ databases">
        <title>Draft genome sequence of Scytalidium lignicola DSM 105466, a ubiquitous saprotrophic fungus.</title>
        <authorList>
            <person name="Buettner E."/>
            <person name="Gebauer A.M."/>
            <person name="Hofrichter M."/>
            <person name="Liers C."/>
            <person name="Kellner H."/>
        </authorList>
    </citation>
    <scope>NUCLEOTIDE SEQUENCE [LARGE SCALE GENOMIC DNA]</scope>
    <source>
        <strain evidence="8 9">DSM 105466</strain>
    </source>
</reference>
<comment type="caution">
    <text evidence="8">The sequence shown here is derived from an EMBL/GenBank/DDBJ whole genome shotgun (WGS) entry which is preliminary data.</text>
</comment>
<feature type="compositionally biased region" description="Low complexity" evidence="5">
    <location>
        <begin position="1103"/>
        <end position="1116"/>
    </location>
</feature>
<dbReference type="PANTHER" id="PTHR15549">
    <property type="entry name" value="PAIRED IMMUNOGLOBULIN-LIKE TYPE 2 RECEPTOR"/>
    <property type="match status" value="1"/>
</dbReference>
<evidence type="ECO:0000256" key="7">
    <source>
        <dbReference type="SAM" id="SignalP"/>
    </source>
</evidence>
<feature type="transmembrane region" description="Helical" evidence="6">
    <location>
        <begin position="456"/>
        <end position="479"/>
    </location>
</feature>
<feature type="compositionally biased region" description="Polar residues" evidence="5">
    <location>
        <begin position="1056"/>
        <end position="1066"/>
    </location>
</feature>
<feature type="compositionally biased region" description="Polar residues" evidence="5">
    <location>
        <begin position="726"/>
        <end position="755"/>
    </location>
</feature>
<name>A0A3E2HPA9_SCYLI</name>
<feature type="non-terminal residue" evidence="8">
    <location>
        <position position="1"/>
    </location>
</feature>
<evidence type="ECO:0000256" key="2">
    <source>
        <dbReference type="ARBA" id="ARBA00022692"/>
    </source>
</evidence>
<dbReference type="InterPro" id="IPR015915">
    <property type="entry name" value="Kelch-typ_b-propeller"/>
</dbReference>
<dbReference type="GO" id="GO:0071944">
    <property type="term" value="C:cell periphery"/>
    <property type="evidence" value="ECO:0007669"/>
    <property type="project" value="UniProtKB-ARBA"/>
</dbReference>
<sequence length="1116" mass="118110">MKMKMQVLPAFWVLLVFIINSVDSLILPYNPTTILVPQNLSASRGVAYILLGSSGSGTTRQLLSLNISSTISASNISLEDITPDLGFFKNDSTAYTPTISSAGEISVYAGSCESSVDSELWRFTPSNTTTNGNGTWESGTAVNADDVKASSLTGPQLLSGGFSFSILVNGNASESNIYTFGGMCPNSSTDSNANWQSSATYSNTVTRLDPPSSSTSLTYTIDIPNIRGPPIAEAGFTITGLSPIYSNISGTETQQQNFALIGGHTQTAFINMSQIAVWSLPEESWSFVGVDSPQGIPNTELAVKSTVERSPILIDSRSGHTAVLTEDGSSLIVYGGWVGDITQAANPQLVVLHLGTGFGGNGDWTWSIPTTQPSGPGIYGHGAAMLPGNVMMILGGYNISSSGNTKRATSINANPMFLNVTSMTWSSSYTNPTYIAVTVPHESASSSSKKSSSKTIGLGVGLGIGLAAVIAVIIAYIWYRRHTNQWREARDRDLRALSHGTADYSNYPDRQMTQRSGLFPWTNSRWNRSGEDGDSPVYEPGAVAGYDNPHNDVYDFGVAGDYPAPPPNRLIPRKPVHPRNTRGLYQPTPGFDFGSLGNHGRTNSLGTAGPIHPIYEDDEDADHSLAGVGVAIGDPPKAPSTADSNRYSDPFKDSQTVGPTSPTEAQISAQEREREISSWVSDWAAADALMQAQARSHSNAGRLSPSRRAQLITSNGSSASEDDSGRTASNLSERSAVSTASITRPGSASLADSRSNSLRGFIGTVVRPFSSSASTTPTPPSDAGGAHTQSGPIPHSARSSTSFATARTSFAALQAEGESLLGRRPDERDNSTPPHSPSKAETFDVAPGSPSKSKLPKPRGQSWLGPLRNVFGSTNSGSTSPGESSLSSRDESPSPTHLAAGSTQSYQGEPRRTMSAGATLWRRKQGKSDWEDSADADDATVTGRSNTFTGELNRDEHSDDEWDIERAVERRVVQVMFTVPKEKLRVVNHDVVEESDGASLVSVARHVSMKGEIGAVSPAEEKPNPLSEESIDNAISGGSSSVIGGGSSIGGAEASTTVSFNDSAIGSSEGGWSTPERDRKGKGKAKSRVLDIVEEMERRSSPERSSSPSSVRSMIK</sequence>
<evidence type="ECO:0000313" key="9">
    <source>
        <dbReference type="Proteomes" id="UP000258309"/>
    </source>
</evidence>
<keyword evidence="3 6" id="KW-1133">Transmembrane helix</keyword>
<feature type="compositionally biased region" description="Polar residues" evidence="5">
    <location>
        <begin position="641"/>
        <end position="669"/>
    </location>
</feature>
<gene>
    <name evidence="8" type="ORF">B7463_g1323</name>
</gene>
<keyword evidence="2 6" id="KW-0812">Transmembrane</keyword>
<dbReference type="OMA" id="FGGMCPF"/>
<feature type="compositionally biased region" description="Basic and acidic residues" evidence="5">
    <location>
        <begin position="1088"/>
        <end position="1102"/>
    </location>
</feature>
<dbReference type="AlphaFoldDB" id="A0A3E2HPA9"/>
<feature type="compositionally biased region" description="Low complexity" evidence="5">
    <location>
        <begin position="796"/>
        <end position="812"/>
    </location>
</feature>
<dbReference type="SUPFAM" id="SSF50965">
    <property type="entry name" value="Galactose oxidase, central domain"/>
    <property type="match status" value="1"/>
</dbReference>
<keyword evidence="7" id="KW-0732">Signal</keyword>
<dbReference type="EMBL" id="NCSJ02000013">
    <property type="protein sequence ID" value="RFU35052.1"/>
    <property type="molecule type" value="Genomic_DNA"/>
</dbReference>
<dbReference type="InterPro" id="IPR051694">
    <property type="entry name" value="Immunoregulatory_rcpt-like"/>
</dbReference>
<feature type="non-terminal residue" evidence="8">
    <location>
        <position position="1116"/>
    </location>
</feature>
<dbReference type="GO" id="GO:0016020">
    <property type="term" value="C:membrane"/>
    <property type="evidence" value="ECO:0007669"/>
    <property type="project" value="UniProtKB-SubCell"/>
</dbReference>
<dbReference type="InterPro" id="IPR011043">
    <property type="entry name" value="Gal_Oxase/kelch_b-propeller"/>
</dbReference>
<feature type="signal peptide" evidence="7">
    <location>
        <begin position="1"/>
        <end position="24"/>
    </location>
</feature>
<keyword evidence="4 6" id="KW-0472">Membrane</keyword>
<evidence type="ECO:0000256" key="5">
    <source>
        <dbReference type="SAM" id="MobiDB-lite"/>
    </source>
</evidence>
<evidence type="ECO:0000256" key="4">
    <source>
        <dbReference type="ARBA" id="ARBA00023136"/>
    </source>
</evidence>
<feature type="region of interest" description="Disordered" evidence="5">
    <location>
        <begin position="768"/>
        <end position="960"/>
    </location>
</feature>
<evidence type="ECO:0000313" key="8">
    <source>
        <dbReference type="EMBL" id="RFU35052.1"/>
    </source>
</evidence>
<evidence type="ECO:0000256" key="3">
    <source>
        <dbReference type="ARBA" id="ARBA00022989"/>
    </source>
</evidence>
<organism evidence="8 9">
    <name type="scientific">Scytalidium lignicola</name>
    <name type="common">Hyphomycete</name>
    <dbReference type="NCBI Taxonomy" id="5539"/>
    <lineage>
        <taxon>Eukaryota</taxon>
        <taxon>Fungi</taxon>
        <taxon>Dikarya</taxon>
        <taxon>Ascomycota</taxon>
        <taxon>Pezizomycotina</taxon>
        <taxon>Leotiomycetes</taxon>
        <taxon>Leotiomycetes incertae sedis</taxon>
        <taxon>Scytalidium</taxon>
    </lineage>
</organism>
<evidence type="ECO:0000256" key="6">
    <source>
        <dbReference type="SAM" id="Phobius"/>
    </source>
</evidence>
<feature type="compositionally biased region" description="Basic and acidic residues" evidence="5">
    <location>
        <begin position="821"/>
        <end position="830"/>
    </location>
</feature>
<dbReference type="Proteomes" id="UP000258309">
    <property type="component" value="Unassembled WGS sequence"/>
</dbReference>
<evidence type="ECO:0000256" key="1">
    <source>
        <dbReference type="ARBA" id="ARBA00004167"/>
    </source>
</evidence>
<proteinExistence type="predicted"/>
<comment type="subcellular location">
    <subcellularLocation>
        <location evidence="1">Membrane</location>
        <topology evidence="1">Single-pass membrane protein</topology>
    </subcellularLocation>
</comment>
<dbReference type="STRING" id="5539.A0A3E2HPA9"/>
<dbReference type="PANTHER" id="PTHR15549:SF27">
    <property type="entry name" value="CHITIN-BINDING TYPE-1 DOMAIN-CONTAINING PROTEIN"/>
    <property type="match status" value="1"/>
</dbReference>
<feature type="region of interest" description="Disordered" evidence="5">
    <location>
        <begin position="712"/>
        <end position="755"/>
    </location>
</feature>
<feature type="region of interest" description="Disordered" evidence="5">
    <location>
        <begin position="1016"/>
        <end position="1116"/>
    </location>
</feature>
<accession>A0A3E2HPA9</accession>